<feature type="compositionally biased region" description="Basic and acidic residues" evidence="1">
    <location>
        <begin position="596"/>
        <end position="608"/>
    </location>
</feature>
<dbReference type="Pfam" id="PF08379">
    <property type="entry name" value="Bact_transglu_N"/>
    <property type="match status" value="1"/>
</dbReference>
<dbReference type="PANTHER" id="PTHR33490">
    <property type="entry name" value="BLR5614 PROTEIN-RELATED"/>
    <property type="match status" value="1"/>
</dbReference>
<dbReference type="InterPro" id="IPR018667">
    <property type="entry name" value="DUF2126"/>
</dbReference>
<evidence type="ECO:0000313" key="4">
    <source>
        <dbReference type="Proteomes" id="UP000316426"/>
    </source>
</evidence>
<name>A0A518KAG4_9BACT</name>
<feature type="domain" description="Transglutaminase-like" evidence="2">
    <location>
        <begin position="172"/>
        <end position="248"/>
    </location>
</feature>
<dbReference type="Gene3D" id="3.10.620.30">
    <property type="match status" value="1"/>
</dbReference>
<dbReference type="KEGG" id="bmei:Spa11_29840"/>
<dbReference type="AlphaFoldDB" id="A0A518KAG4"/>
<dbReference type="InterPro" id="IPR013589">
    <property type="entry name" value="Bac_transglu_N"/>
</dbReference>
<gene>
    <name evidence="3" type="ORF">Spa11_29840</name>
</gene>
<dbReference type="InterPro" id="IPR002931">
    <property type="entry name" value="Transglutaminase-like"/>
</dbReference>
<dbReference type="SUPFAM" id="SSF54001">
    <property type="entry name" value="Cysteine proteinases"/>
    <property type="match status" value="1"/>
</dbReference>
<organism evidence="3 4">
    <name type="scientific">Botrimarina mediterranea</name>
    <dbReference type="NCBI Taxonomy" id="2528022"/>
    <lineage>
        <taxon>Bacteria</taxon>
        <taxon>Pseudomonadati</taxon>
        <taxon>Planctomycetota</taxon>
        <taxon>Planctomycetia</taxon>
        <taxon>Pirellulales</taxon>
        <taxon>Lacipirellulaceae</taxon>
        <taxon>Botrimarina</taxon>
    </lineage>
</organism>
<dbReference type="Proteomes" id="UP000316426">
    <property type="component" value="Chromosome"/>
</dbReference>
<feature type="region of interest" description="Disordered" evidence="1">
    <location>
        <begin position="760"/>
        <end position="779"/>
    </location>
</feature>
<dbReference type="EMBL" id="CP036349">
    <property type="protein sequence ID" value="QDV74776.1"/>
    <property type="molecule type" value="Genomic_DNA"/>
</dbReference>
<evidence type="ECO:0000256" key="1">
    <source>
        <dbReference type="SAM" id="MobiDB-lite"/>
    </source>
</evidence>
<protein>
    <recommendedName>
        <fullName evidence="2">Transglutaminase-like domain-containing protein</fullName>
    </recommendedName>
</protein>
<keyword evidence="4" id="KW-1185">Reference proteome</keyword>
<dbReference type="SMART" id="SM00460">
    <property type="entry name" value="TGc"/>
    <property type="match status" value="1"/>
</dbReference>
<evidence type="ECO:0000313" key="3">
    <source>
        <dbReference type="EMBL" id="QDV74776.1"/>
    </source>
</evidence>
<feature type="compositionally biased region" description="Gly residues" evidence="1">
    <location>
        <begin position="610"/>
        <end position="621"/>
    </location>
</feature>
<dbReference type="Pfam" id="PF09899">
    <property type="entry name" value="DUF2126"/>
    <property type="match status" value="1"/>
</dbReference>
<reference evidence="3 4" key="1">
    <citation type="submission" date="2019-02" db="EMBL/GenBank/DDBJ databases">
        <title>Deep-cultivation of Planctomycetes and their phenomic and genomic characterization uncovers novel biology.</title>
        <authorList>
            <person name="Wiegand S."/>
            <person name="Jogler M."/>
            <person name="Boedeker C."/>
            <person name="Pinto D."/>
            <person name="Vollmers J."/>
            <person name="Rivas-Marin E."/>
            <person name="Kohn T."/>
            <person name="Peeters S.H."/>
            <person name="Heuer A."/>
            <person name="Rast P."/>
            <person name="Oberbeckmann S."/>
            <person name="Bunk B."/>
            <person name="Jeske O."/>
            <person name="Meyerdierks A."/>
            <person name="Storesund J.E."/>
            <person name="Kallscheuer N."/>
            <person name="Luecker S."/>
            <person name="Lage O.M."/>
            <person name="Pohl T."/>
            <person name="Merkel B.J."/>
            <person name="Hornburger P."/>
            <person name="Mueller R.-W."/>
            <person name="Bruemmer F."/>
            <person name="Labrenz M."/>
            <person name="Spormann A.M."/>
            <person name="Op den Camp H."/>
            <person name="Overmann J."/>
            <person name="Amann R."/>
            <person name="Jetten M.S.M."/>
            <person name="Mascher T."/>
            <person name="Medema M.H."/>
            <person name="Devos D.P."/>
            <person name="Kaster A.-K."/>
            <person name="Ovreas L."/>
            <person name="Rohde M."/>
            <person name="Galperin M.Y."/>
            <person name="Jogler C."/>
        </authorList>
    </citation>
    <scope>NUCLEOTIDE SEQUENCE [LARGE SCALE GENOMIC DNA]</scope>
    <source>
        <strain evidence="3 4">Spa11</strain>
    </source>
</reference>
<dbReference type="PANTHER" id="PTHR33490:SF1">
    <property type="entry name" value="SLL1233 PROTEIN"/>
    <property type="match status" value="1"/>
</dbReference>
<dbReference type="RefSeq" id="WP_145113477.1">
    <property type="nucleotide sequence ID" value="NZ_CP036349.1"/>
</dbReference>
<feature type="region of interest" description="Disordered" evidence="1">
    <location>
        <begin position="596"/>
        <end position="646"/>
    </location>
</feature>
<proteinExistence type="predicted"/>
<dbReference type="InterPro" id="IPR038765">
    <property type="entry name" value="Papain-like_cys_pep_sf"/>
</dbReference>
<accession>A0A518KAG4</accession>
<sequence>MSIRVALHHRTSYRYDRPISIGPQVIRLRPAPHSRTPIESYSMQVGPADHFVNWQQDPFGNYLARCVFNEQATELDITVDLTASLSAINPFDFFLEPNAEKTPFYYDEESQHNLKPYFATNEESPALMELLATIDRTPRKTIDFLVDINQLLQREIGYTIRLEPGVQTCEETLTKRTGSCRDSAWLMCQALRHLGFASRFVSGYLIQLTADQKSLDGPSGPEEDFTDLHAWTEVFLPGAGWVGLDPTSGLFAGEGHIPLACTPQPTSAAPISGGHEPCEVEFDFAMSVERVHEDPRVTKPYTEDEWIRIESLGHEIDRHLEAGDVRLTMGGEPTFVSIDDMDGEEWQTAAVGPNKRRLADNLLLRLKRRFGKGGLLHYGQGKWYPGEQLPRWALSCYWRADGQPIWENDELFAKDGVSYGHTADDARRFGKALAERLVVNPEHVIDGFEDAMYYAWRERRLPANVDVRDSKLDDKEERTRLARVFEQGLTSSVGVALPLQFAWWEFQPRWRSGKWIVRSEEMFLLPGDSPMGYRLPIQSLVYDDRPAHAKAFLEADPFDAERPLPMRERLRRAVPVPVGVAGGGYGYGGGGGDYGHHDFQFQGRHHDGNGANGAGHGYGDNGHGHDPSQPQHPLPEGSASRFDPYKADVNYNDPSNLIRTAMCIEPRGGTLHIFMPPIERLDVYLDLIAAVEETAEDLQLPVVLEGYLPPHDSRLKHIKATPDPGVIEVNVHPAHSWDELVEITTGVYDDARESRLGTEKFDLDGSHTGTGGGNHVVLGGSTPADSPWLRRPDLLKSFLGYWNNHPSLSYLFSGKFVGPTSQAPRVEEARADNLYELKIAFEQVRKGEHTPPWLVDRIFRHLLVDGTGNTHRAEFCIDKLFSPDTSSGRLGLLEFRAFEMPPHARMSLTQQLLLRALVARFWETPYEKPLVSWGTSLHDKWMLPHFIWQDFEDVIEATRAAGFPLERDWFAPHLEFRYPFIGQFTQRGVNVELRRAIEPWYVLGEEGAPGGTARYVDSSVERMQVKVNGMTDPRYVLTCNGRRVPLHPTGVQGEFVAGVRYRAWQPPSCLHPTIPVDGPLVFDLVDEWMDRSAGGCQYHVGHPGGLNPQTFPVNALEAETRRATRFLAFGHTAGKAMMRDDGPNPEFPLTLDLRRGKH</sequence>
<dbReference type="Pfam" id="PF01841">
    <property type="entry name" value="Transglut_core"/>
    <property type="match status" value="1"/>
</dbReference>
<evidence type="ECO:0000259" key="2">
    <source>
        <dbReference type="SMART" id="SM00460"/>
    </source>
</evidence>